<dbReference type="AlphaFoldDB" id="A0A517YSG8"/>
<evidence type="ECO:0000313" key="2">
    <source>
        <dbReference type="EMBL" id="QDU33170.1"/>
    </source>
</evidence>
<dbReference type="RefSeq" id="WP_145075861.1">
    <property type="nucleotide sequence ID" value="NZ_CP036425.1"/>
</dbReference>
<evidence type="ECO:0000313" key="3">
    <source>
        <dbReference type="Proteomes" id="UP000317369"/>
    </source>
</evidence>
<dbReference type="Proteomes" id="UP000317369">
    <property type="component" value="Chromosome"/>
</dbReference>
<organism evidence="2 3">
    <name type="scientific">Poriferisphaera corsica</name>
    <dbReference type="NCBI Taxonomy" id="2528020"/>
    <lineage>
        <taxon>Bacteria</taxon>
        <taxon>Pseudomonadati</taxon>
        <taxon>Planctomycetota</taxon>
        <taxon>Phycisphaerae</taxon>
        <taxon>Phycisphaerales</taxon>
        <taxon>Phycisphaeraceae</taxon>
        <taxon>Poriferisphaera</taxon>
    </lineage>
</organism>
<name>A0A517YSG8_9BACT</name>
<gene>
    <name evidence="2" type="ORF">KS4_12150</name>
</gene>
<keyword evidence="3" id="KW-1185">Reference proteome</keyword>
<dbReference type="OrthoDB" id="9946873at2"/>
<keyword evidence="1" id="KW-0175">Coiled coil</keyword>
<proteinExistence type="predicted"/>
<feature type="coiled-coil region" evidence="1">
    <location>
        <begin position="97"/>
        <end position="145"/>
    </location>
</feature>
<reference evidence="2 3" key="1">
    <citation type="submission" date="2019-02" db="EMBL/GenBank/DDBJ databases">
        <title>Deep-cultivation of Planctomycetes and their phenomic and genomic characterization uncovers novel biology.</title>
        <authorList>
            <person name="Wiegand S."/>
            <person name="Jogler M."/>
            <person name="Boedeker C."/>
            <person name="Pinto D."/>
            <person name="Vollmers J."/>
            <person name="Rivas-Marin E."/>
            <person name="Kohn T."/>
            <person name="Peeters S.H."/>
            <person name="Heuer A."/>
            <person name="Rast P."/>
            <person name="Oberbeckmann S."/>
            <person name="Bunk B."/>
            <person name="Jeske O."/>
            <person name="Meyerdierks A."/>
            <person name="Storesund J.E."/>
            <person name="Kallscheuer N."/>
            <person name="Luecker S."/>
            <person name="Lage O.M."/>
            <person name="Pohl T."/>
            <person name="Merkel B.J."/>
            <person name="Hornburger P."/>
            <person name="Mueller R.-W."/>
            <person name="Bruemmer F."/>
            <person name="Labrenz M."/>
            <person name="Spormann A.M."/>
            <person name="Op den Camp H."/>
            <person name="Overmann J."/>
            <person name="Amann R."/>
            <person name="Jetten M.S.M."/>
            <person name="Mascher T."/>
            <person name="Medema M.H."/>
            <person name="Devos D.P."/>
            <person name="Kaster A.-K."/>
            <person name="Ovreas L."/>
            <person name="Rohde M."/>
            <person name="Galperin M.Y."/>
            <person name="Jogler C."/>
        </authorList>
    </citation>
    <scope>NUCLEOTIDE SEQUENCE [LARGE SCALE GENOMIC DNA]</scope>
    <source>
        <strain evidence="2 3">KS4</strain>
    </source>
</reference>
<sequence length="231" mass="26542">MIRSIRFIVVALLLAHMVLLLAGMGWLAASGRLNRERFDNAVEIFKLTIEDQANQEETQFAEAQKADEQLQEALRLQSASNGSQSFDQYLGRSQASAEVAMEQYARLTREIKDLERRIQVDKQIIEQQKKKLKEDRDTLEQDRIRYANGNSDEDFQRTVTMFTKIPSKQAKQIMQQMLMEDKLNDIVDYLNAMGSTKSAGVLREFKSPAEIDQAKQIIERIRTRGQLAQGQ</sequence>
<evidence type="ECO:0000256" key="1">
    <source>
        <dbReference type="SAM" id="Coils"/>
    </source>
</evidence>
<protein>
    <submittedName>
        <fullName evidence="2">Uncharacterized protein</fullName>
    </submittedName>
</protein>
<dbReference type="EMBL" id="CP036425">
    <property type="protein sequence ID" value="QDU33170.1"/>
    <property type="molecule type" value="Genomic_DNA"/>
</dbReference>
<dbReference type="KEGG" id="pcor:KS4_12150"/>
<accession>A0A517YSG8</accession>